<evidence type="ECO:0000256" key="3">
    <source>
        <dbReference type="ARBA" id="ARBA00022692"/>
    </source>
</evidence>
<protein>
    <submittedName>
        <fullName evidence="12">ATP-binding cassette sub-family B member 6, mitochondrial-like</fullName>
    </submittedName>
</protein>
<evidence type="ECO:0000313" key="11">
    <source>
        <dbReference type="Proteomes" id="UP000515163"/>
    </source>
</evidence>
<dbReference type="Gene3D" id="3.40.50.300">
    <property type="entry name" value="P-loop containing nucleotide triphosphate hydrolases"/>
    <property type="match status" value="1"/>
</dbReference>
<evidence type="ECO:0000256" key="2">
    <source>
        <dbReference type="ARBA" id="ARBA00022448"/>
    </source>
</evidence>
<keyword evidence="2" id="KW-0813">Transport</keyword>
<reference evidence="12" key="1">
    <citation type="submission" date="2025-08" db="UniProtKB">
        <authorList>
            <consortium name="RefSeq"/>
        </authorList>
    </citation>
    <scope>IDENTIFICATION</scope>
    <source>
        <tissue evidence="12">Tentacle</tissue>
    </source>
</reference>
<keyword evidence="5" id="KW-0067">ATP-binding</keyword>
<name>A0A6P8HMA6_ACTTE</name>
<dbReference type="PANTHER" id="PTHR24221">
    <property type="entry name" value="ATP-BINDING CASSETTE SUB-FAMILY B"/>
    <property type="match status" value="1"/>
</dbReference>
<organism evidence="11 12">
    <name type="scientific">Actinia tenebrosa</name>
    <name type="common">Australian red waratah sea anemone</name>
    <dbReference type="NCBI Taxonomy" id="6105"/>
    <lineage>
        <taxon>Eukaryota</taxon>
        <taxon>Metazoa</taxon>
        <taxon>Cnidaria</taxon>
        <taxon>Anthozoa</taxon>
        <taxon>Hexacorallia</taxon>
        <taxon>Actiniaria</taxon>
        <taxon>Actiniidae</taxon>
        <taxon>Actinia</taxon>
    </lineage>
</organism>
<comment type="similarity">
    <text evidence="8">Belongs to the ABC transporter superfamily. ABCB family. Heavy Metal importer (TC 3.A.1.210) subfamily.</text>
</comment>
<dbReference type="PROSITE" id="PS00211">
    <property type="entry name" value="ABC_TRANSPORTER_1"/>
    <property type="match status" value="1"/>
</dbReference>
<dbReference type="Gene3D" id="1.20.1560.10">
    <property type="entry name" value="ABC transporter type 1, transmembrane domain"/>
    <property type="match status" value="1"/>
</dbReference>
<dbReference type="GO" id="GO:0016887">
    <property type="term" value="F:ATP hydrolysis activity"/>
    <property type="evidence" value="ECO:0007669"/>
    <property type="project" value="InterPro"/>
</dbReference>
<feature type="compositionally biased region" description="Acidic residues" evidence="9">
    <location>
        <begin position="275"/>
        <end position="300"/>
    </location>
</feature>
<evidence type="ECO:0000256" key="6">
    <source>
        <dbReference type="ARBA" id="ARBA00022989"/>
    </source>
</evidence>
<dbReference type="Pfam" id="PF00005">
    <property type="entry name" value="ABC_tran"/>
    <property type="match status" value="1"/>
</dbReference>
<dbReference type="CDD" id="cd03253">
    <property type="entry name" value="ABCC_ATM1_transporter"/>
    <property type="match status" value="1"/>
</dbReference>
<dbReference type="GeneID" id="116294087"/>
<dbReference type="SMART" id="SM00382">
    <property type="entry name" value="AAA"/>
    <property type="match status" value="1"/>
</dbReference>
<evidence type="ECO:0000256" key="5">
    <source>
        <dbReference type="ARBA" id="ARBA00022840"/>
    </source>
</evidence>
<evidence type="ECO:0000313" key="12">
    <source>
        <dbReference type="RefSeq" id="XP_031557479.1"/>
    </source>
</evidence>
<dbReference type="GO" id="GO:0005774">
    <property type="term" value="C:vacuolar membrane"/>
    <property type="evidence" value="ECO:0007669"/>
    <property type="project" value="TreeGrafter"/>
</dbReference>
<comment type="subcellular location">
    <subcellularLocation>
        <location evidence="1">Membrane</location>
        <topology evidence="1">Multi-pass membrane protein</topology>
    </subcellularLocation>
</comment>
<dbReference type="KEGG" id="aten:116294087"/>
<keyword evidence="7" id="KW-0472">Membrane</keyword>
<dbReference type="SUPFAM" id="SSF52540">
    <property type="entry name" value="P-loop containing nucleoside triphosphate hydrolases"/>
    <property type="match status" value="1"/>
</dbReference>
<keyword evidence="3" id="KW-0812">Transmembrane</keyword>
<evidence type="ECO:0000259" key="10">
    <source>
        <dbReference type="PROSITE" id="PS50893"/>
    </source>
</evidence>
<dbReference type="InterPro" id="IPR036640">
    <property type="entry name" value="ABC1_TM_sf"/>
</dbReference>
<evidence type="ECO:0000256" key="4">
    <source>
        <dbReference type="ARBA" id="ARBA00022741"/>
    </source>
</evidence>
<accession>A0A6P8HMA6</accession>
<gene>
    <name evidence="12" type="primary">LOC116294087</name>
</gene>
<evidence type="ECO:0000256" key="9">
    <source>
        <dbReference type="SAM" id="MobiDB-lite"/>
    </source>
</evidence>
<keyword evidence="6" id="KW-1133">Transmembrane helix</keyword>
<dbReference type="InParanoid" id="A0A6P8HMA6"/>
<dbReference type="Proteomes" id="UP000515163">
    <property type="component" value="Unplaced"/>
</dbReference>
<dbReference type="InterPro" id="IPR039421">
    <property type="entry name" value="Type_1_exporter"/>
</dbReference>
<dbReference type="GO" id="GO:0005524">
    <property type="term" value="F:ATP binding"/>
    <property type="evidence" value="ECO:0007669"/>
    <property type="project" value="UniProtKB-KW"/>
</dbReference>
<evidence type="ECO:0000256" key="1">
    <source>
        <dbReference type="ARBA" id="ARBA00004141"/>
    </source>
</evidence>
<feature type="domain" description="ABC transporter" evidence="10">
    <location>
        <begin position="30"/>
        <end position="264"/>
    </location>
</feature>
<dbReference type="GO" id="GO:0015439">
    <property type="term" value="F:ABC-type heme transporter activity"/>
    <property type="evidence" value="ECO:0007669"/>
    <property type="project" value="TreeGrafter"/>
</dbReference>
<keyword evidence="4" id="KW-0547">Nucleotide-binding</keyword>
<dbReference type="InterPro" id="IPR027417">
    <property type="entry name" value="P-loop_NTPase"/>
</dbReference>
<dbReference type="RefSeq" id="XP_031557479.1">
    <property type="nucleotide sequence ID" value="XM_031701619.1"/>
</dbReference>
<feature type="region of interest" description="Disordered" evidence="9">
    <location>
        <begin position="265"/>
        <end position="309"/>
    </location>
</feature>
<evidence type="ECO:0000256" key="7">
    <source>
        <dbReference type="ARBA" id="ARBA00023136"/>
    </source>
</evidence>
<dbReference type="InterPro" id="IPR003439">
    <property type="entry name" value="ABC_transporter-like_ATP-bd"/>
</dbReference>
<dbReference type="AlphaFoldDB" id="A0A6P8HMA6"/>
<keyword evidence="11" id="KW-1185">Reference proteome</keyword>
<sequence length="309" mass="34344">MENMFDLFSQGREVLDPPDATILNVSNGLIEFKDVSFGYNLSNHVVKNVSFKVYPGQTVAFVGNSGGGKSTIIRLLYRFYDILEGSISVDGQDISKVTQKSLRSAIGVVPQDTVLFNNDIRYNIRYGRLDSSDEEVEEAAMAADIHGRIMTFPKGYETLVGERGLKLSGGEKQRVAIARTVLKNPPIVLLDEATSALDSKTERNIQESLNNMCINRTTIVVAHRLSTIVNADQILVLNEGEIVERGRHEELLALGGYYANMWQQQSRKNLKDKEDAEADDDDDDEGDEDDDNALDSDEENKDTGKEKTS</sequence>
<dbReference type="PROSITE" id="PS50893">
    <property type="entry name" value="ABC_TRANSPORTER_2"/>
    <property type="match status" value="1"/>
</dbReference>
<dbReference type="FunFam" id="3.40.50.300:FF:000186">
    <property type="entry name" value="ATP-binding cassette sub-family B member 7, mitochondrial"/>
    <property type="match status" value="1"/>
</dbReference>
<dbReference type="OrthoDB" id="5982479at2759"/>
<proteinExistence type="inferred from homology"/>
<evidence type="ECO:0000256" key="8">
    <source>
        <dbReference type="ARBA" id="ARBA00024363"/>
    </source>
</evidence>
<dbReference type="InterPro" id="IPR003593">
    <property type="entry name" value="AAA+_ATPase"/>
</dbReference>
<dbReference type="InterPro" id="IPR017871">
    <property type="entry name" value="ABC_transporter-like_CS"/>
</dbReference>
<dbReference type="PANTHER" id="PTHR24221:SF654">
    <property type="entry name" value="ATP-BINDING CASSETTE SUB-FAMILY B MEMBER 6"/>
    <property type="match status" value="1"/>
</dbReference>
<dbReference type="GO" id="GO:0020037">
    <property type="term" value="F:heme binding"/>
    <property type="evidence" value="ECO:0007669"/>
    <property type="project" value="TreeGrafter"/>
</dbReference>